<dbReference type="PANTHER" id="PTHR33885">
    <property type="entry name" value="PHAGE SHOCK PROTEIN C"/>
    <property type="match status" value="1"/>
</dbReference>
<organism evidence="8 9">
    <name type="scientific">Peptococcus niger</name>
    <dbReference type="NCBI Taxonomy" id="2741"/>
    <lineage>
        <taxon>Bacteria</taxon>
        <taxon>Bacillati</taxon>
        <taxon>Bacillota</taxon>
        <taxon>Clostridia</taxon>
        <taxon>Eubacteriales</taxon>
        <taxon>Peptococcaceae</taxon>
        <taxon>Peptococcus</taxon>
    </lineage>
</organism>
<dbReference type="Pfam" id="PF04024">
    <property type="entry name" value="PspC"/>
    <property type="match status" value="1"/>
</dbReference>
<reference evidence="8 9" key="1">
    <citation type="submission" date="2016-10" db="EMBL/GenBank/DDBJ databases">
        <authorList>
            <person name="de Groot N.N."/>
        </authorList>
    </citation>
    <scope>NUCLEOTIDE SEQUENCE [LARGE SCALE GENOMIC DNA]</scope>
    <source>
        <strain evidence="8 9">DSM 20475</strain>
    </source>
</reference>
<name>A0A1G6UM20_PEPNI</name>
<protein>
    <submittedName>
        <fullName evidence="8">Phage shock protein PspC (Stress-responsive transcriptional regulator)</fullName>
    </submittedName>
</protein>
<evidence type="ECO:0000313" key="8">
    <source>
        <dbReference type="EMBL" id="SDD42321.1"/>
    </source>
</evidence>
<dbReference type="PANTHER" id="PTHR33885:SF3">
    <property type="entry name" value="PHAGE SHOCK PROTEIN C"/>
    <property type="match status" value="1"/>
</dbReference>
<dbReference type="STRING" id="2741.SAMN04489866_10394"/>
<keyword evidence="5 6" id="KW-0472">Membrane</keyword>
<dbReference type="InterPro" id="IPR052027">
    <property type="entry name" value="PspC"/>
</dbReference>
<evidence type="ECO:0000256" key="1">
    <source>
        <dbReference type="ARBA" id="ARBA00004162"/>
    </source>
</evidence>
<keyword evidence="9" id="KW-1185">Reference proteome</keyword>
<keyword evidence="3 6" id="KW-0812">Transmembrane</keyword>
<evidence type="ECO:0000256" key="3">
    <source>
        <dbReference type="ARBA" id="ARBA00022692"/>
    </source>
</evidence>
<dbReference type="InterPro" id="IPR007168">
    <property type="entry name" value="Phageshock_PspC_N"/>
</dbReference>
<evidence type="ECO:0000259" key="7">
    <source>
        <dbReference type="Pfam" id="PF04024"/>
    </source>
</evidence>
<gene>
    <name evidence="8" type="ORF">SAMN04489866_10394</name>
</gene>
<comment type="subcellular location">
    <subcellularLocation>
        <location evidence="1">Cell membrane</location>
        <topology evidence="1">Single-pass membrane protein</topology>
    </subcellularLocation>
</comment>
<dbReference type="Proteomes" id="UP000198995">
    <property type="component" value="Unassembled WGS sequence"/>
</dbReference>
<evidence type="ECO:0000256" key="6">
    <source>
        <dbReference type="SAM" id="Phobius"/>
    </source>
</evidence>
<accession>A0A1G6UM20</accession>
<keyword evidence="4 6" id="KW-1133">Transmembrane helix</keyword>
<dbReference type="EMBL" id="FNAF01000003">
    <property type="protein sequence ID" value="SDD42321.1"/>
    <property type="molecule type" value="Genomic_DNA"/>
</dbReference>
<evidence type="ECO:0000256" key="5">
    <source>
        <dbReference type="ARBA" id="ARBA00023136"/>
    </source>
</evidence>
<dbReference type="GO" id="GO:0005886">
    <property type="term" value="C:plasma membrane"/>
    <property type="evidence" value="ECO:0007669"/>
    <property type="project" value="UniProtKB-SubCell"/>
</dbReference>
<dbReference type="RefSeq" id="WP_091791358.1">
    <property type="nucleotide sequence ID" value="NZ_FNAF01000003.1"/>
</dbReference>
<evidence type="ECO:0000256" key="2">
    <source>
        <dbReference type="ARBA" id="ARBA00022475"/>
    </source>
</evidence>
<feature type="domain" description="Phage shock protein PspC N-terminal" evidence="7">
    <location>
        <begin position="4"/>
        <end position="64"/>
    </location>
</feature>
<sequence>MSIQKLRRAKEGKRIAGVCKGLGDFFDIDAAYVRLAFALLAFLPPVPFFGMVIIYAVLAAVIPEDDGYIDV</sequence>
<proteinExistence type="predicted"/>
<keyword evidence="2" id="KW-1003">Cell membrane</keyword>
<dbReference type="OrthoDB" id="9815286at2"/>
<feature type="transmembrane region" description="Helical" evidence="6">
    <location>
        <begin position="35"/>
        <end position="62"/>
    </location>
</feature>
<evidence type="ECO:0000256" key="4">
    <source>
        <dbReference type="ARBA" id="ARBA00022989"/>
    </source>
</evidence>
<dbReference type="AlphaFoldDB" id="A0A1G6UM20"/>
<evidence type="ECO:0000313" key="9">
    <source>
        <dbReference type="Proteomes" id="UP000198995"/>
    </source>
</evidence>